<evidence type="ECO:0000313" key="2">
    <source>
        <dbReference type="Proteomes" id="UP000034544"/>
    </source>
</evidence>
<evidence type="ECO:0000313" key="1">
    <source>
        <dbReference type="EMBL" id="KKS05282.1"/>
    </source>
</evidence>
<reference evidence="1 2" key="1">
    <citation type="journal article" date="2015" name="Nature">
        <title>rRNA introns, odd ribosomes, and small enigmatic genomes across a large radiation of phyla.</title>
        <authorList>
            <person name="Brown C.T."/>
            <person name="Hug L.A."/>
            <person name="Thomas B.C."/>
            <person name="Sharon I."/>
            <person name="Castelle C.J."/>
            <person name="Singh A."/>
            <person name="Wilkins M.J."/>
            <person name="Williams K.H."/>
            <person name="Banfield J.F."/>
        </authorList>
    </citation>
    <scope>NUCLEOTIDE SEQUENCE [LARGE SCALE GENOMIC DNA]</scope>
</reference>
<gene>
    <name evidence="1" type="ORF">UU59_C0051G0002</name>
</gene>
<accession>A0A0G0W009</accession>
<protein>
    <submittedName>
        <fullName evidence="1">Uncharacterized protein</fullName>
    </submittedName>
</protein>
<sequence>MLEIIYDEEDQAAFDAAIKAIQDFDKEFFGLAQAAGVEAHIARRQLLDSPQRQALLRTALQIRNCMVPKYVLKP</sequence>
<dbReference type="Proteomes" id="UP000034544">
    <property type="component" value="Unassembled WGS sequence"/>
</dbReference>
<organism evidence="1 2">
    <name type="scientific">candidate division WWE3 bacterium GW2011_GWE1_41_27</name>
    <dbReference type="NCBI Taxonomy" id="1619131"/>
    <lineage>
        <taxon>Bacteria</taxon>
        <taxon>Katanobacteria</taxon>
    </lineage>
</organism>
<dbReference type="EMBL" id="LCBF01000051">
    <property type="protein sequence ID" value="KKS05282.1"/>
    <property type="molecule type" value="Genomic_DNA"/>
</dbReference>
<dbReference type="AlphaFoldDB" id="A0A0G0W009"/>
<proteinExistence type="predicted"/>
<comment type="caution">
    <text evidence="1">The sequence shown here is derived from an EMBL/GenBank/DDBJ whole genome shotgun (WGS) entry which is preliminary data.</text>
</comment>
<name>A0A0G0W009_UNCKA</name>